<gene>
    <name evidence="2" type="ORF">CISIN_1g038640mg</name>
</gene>
<organism evidence="2 3">
    <name type="scientific">Citrus sinensis</name>
    <name type="common">Sweet orange</name>
    <name type="synonym">Citrus aurantium var. sinensis</name>
    <dbReference type="NCBI Taxonomy" id="2711"/>
    <lineage>
        <taxon>Eukaryota</taxon>
        <taxon>Viridiplantae</taxon>
        <taxon>Streptophyta</taxon>
        <taxon>Embryophyta</taxon>
        <taxon>Tracheophyta</taxon>
        <taxon>Spermatophyta</taxon>
        <taxon>Magnoliopsida</taxon>
        <taxon>eudicotyledons</taxon>
        <taxon>Gunneridae</taxon>
        <taxon>Pentapetalae</taxon>
        <taxon>rosids</taxon>
        <taxon>malvids</taxon>
        <taxon>Sapindales</taxon>
        <taxon>Rutaceae</taxon>
        <taxon>Aurantioideae</taxon>
        <taxon>Citrus</taxon>
    </lineage>
</organism>
<dbReference type="AlphaFoldDB" id="A0A067F095"/>
<reference evidence="2 3" key="1">
    <citation type="submission" date="2014-04" db="EMBL/GenBank/DDBJ databases">
        <authorList>
            <consortium name="International Citrus Genome Consortium"/>
            <person name="Gmitter F."/>
            <person name="Chen C."/>
            <person name="Farmerie W."/>
            <person name="Harkins T."/>
            <person name="Desany B."/>
            <person name="Mohiuddin M."/>
            <person name="Kodira C."/>
            <person name="Borodovsky M."/>
            <person name="Lomsadze A."/>
            <person name="Burns P."/>
            <person name="Jenkins J."/>
            <person name="Prochnik S."/>
            <person name="Shu S."/>
            <person name="Chapman J."/>
            <person name="Pitluck S."/>
            <person name="Schmutz J."/>
            <person name="Rokhsar D."/>
        </authorList>
    </citation>
    <scope>NUCLEOTIDE SEQUENCE</scope>
</reference>
<proteinExistence type="predicted"/>
<protein>
    <submittedName>
        <fullName evidence="2">Uncharacterized protein</fullName>
    </submittedName>
</protein>
<evidence type="ECO:0000313" key="2">
    <source>
        <dbReference type="EMBL" id="KDO60743.1"/>
    </source>
</evidence>
<feature type="region of interest" description="Disordered" evidence="1">
    <location>
        <begin position="15"/>
        <end position="41"/>
    </location>
</feature>
<evidence type="ECO:0000313" key="3">
    <source>
        <dbReference type="Proteomes" id="UP000027120"/>
    </source>
</evidence>
<accession>A0A067F095</accession>
<keyword evidence="3" id="KW-1185">Reference proteome</keyword>
<feature type="region of interest" description="Disordered" evidence="1">
    <location>
        <begin position="65"/>
        <end position="99"/>
    </location>
</feature>
<evidence type="ECO:0000256" key="1">
    <source>
        <dbReference type="SAM" id="MobiDB-lite"/>
    </source>
</evidence>
<dbReference type="eggNOG" id="ENOG502R1TB">
    <property type="taxonomic scope" value="Eukaryota"/>
</dbReference>
<dbReference type="PaxDb" id="2711-XP_006469243.1"/>
<name>A0A067F095_CITSI</name>
<dbReference type="PANTHER" id="PTHR34780">
    <property type="entry name" value="OS08G0427800 PROTEIN"/>
    <property type="match status" value="1"/>
</dbReference>
<sequence length="111" mass="13085">MEQKKNNNIMIIINNKNTKDGSGGDYHHHHHHHQESDEDENVQIGRYLPIHSQVMKIKKEFEKVKHPSLQQPEMRRVLHGLNRQRRSRSPLGLPDHHRPISVAVDRNTCRV</sequence>
<dbReference type="EMBL" id="KK784930">
    <property type="protein sequence ID" value="KDO60743.1"/>
    <property type="molecule type" value="Genomic_DNA"/>
</dbReference>
<dbReference type="PANTHER" id="PTHR34780:SF2">
    <property type="entry name" value="GENOME ASSEMBLY, CHROMOSOME: A02"/>
    <property type="match status" value="1"/>
</dbReference>
<dbReference type="Proteomes" id="UP000027120">
    <property type="component" value="Unassembled WGS sequence"/>
</dbReference>